<dbReference type="PROSITE" id="PS51898">
    <property type="entry name" value="TYR_RECOMBINASE"/>
    <property type="match status" value="1"/>
</dbReference>
<dbReference type="GO" id="GO:0015074">
    <property type="term" value="P:DNA integration"/>
    <property type="evidence" value="ECO:0007669"/>
    <property type="project" value="InterPro"/>
</dbReference>
<dbReference type="GO" id="GO:0003677">
    <property type="term" value="F:DNA binding"/>
    <property type="evidence" value="ECO:0007669"/>
    <property type="project" value="UniProtKB-KW"/>
</dbReference>
<dbReference type="EMBL" id="AFRZ01000001">
    <property type="protein sequence ID" value="EHP28814.1"/>
    <property type="molecule type" value="Genomic_DNA"/>
</dbReference>
<name>B6BL75_SULGG</name>
<dbReference type="GO" id="GO:0006310">
    <property type="term" value="P:DNA recombination"/>
    <property type="evidence" value="ECO:0007669"/>
    <property type="project" value="UniProtKB-KW"/>
</dbReference>
<dbReference type="InterPro" id="IPR050090">
    <property type="entry name" value="Tyrosine_recombinase_XerCD"/>
</dbReference>
<dbReference type="PANTHER" id="PTHR30349">
    <property type="entry name" value="PHAGE INTEGRASE-RELATED"/>
    <property type="match status" value="1"/>
</dbReference>
<dbReference type="RefSeq" id="WP_008338399.1">
    <property type="nucleotide sequence ID" value="NZ_AFRZ01000001.1"/>
</dbReference>
<evidence type="ECO:0000256" key="1">
    <source>
        <dbReference type="ARBA" id="ARBA00008857"/>
    </source>
</evidence>
<dbReference type="InterPro" id="IPR022000">
    <property type="entry name" value="Min27-like_integrase_DNA_bind"/>
</dbReference>
<dbReference type="InterPro" id="IPR002104">
    <property type="entry name" value="Integrase_catalytic"/>
</dbReference>
<evidence type="ECO:0000313" key="5">
    <source>
        <dbReference type="EMBL" id="EHP28814.1"/>
    </source>
</evidence>
<dbReference type="Gene3D" id="1.10.150.130">
    <property type="match status" value="1"/>
</dbReference>
<evidence type="ECO:0000313" key="6">
    <source>
        <dbReference type="Proteomes" id="UP000006431"/>
    </source>
</evidence>
<accession>H1FTN8</accession>
<dbReference type="HOGENOM" id="CLU_027562_17_1_7"/>
<comment type="similarity">
    <text evidence="1">Belongs to the 'phage' integrase family.</text>
</comment>
<evidence type="ECO:0000256" key="2">
    <source>
        <dbReference type="ARBA" id="ARBA00023125"/>
    </source>
</evidence>
<evidence type="ECO:0000259" key="4">
    <source>
        <dbReference type="PROSITE" id="PS51898"/>
    </source>
</evidence>
<keyword evidence="2" id="KW-0238">DNA-binding</keyword>
<dbReference type="AlphaFoldDB" id="B6BL75"/>
<gene>
    <name evidence="5" type="ORF">SMGD1_0287</name>
</gene>
<keyword evidence="6" id="KW-1185">Reference proteome</keyword>
<dbReference type="InterPro" id="IPR013762">
    <property type="entry name" value="Integrase-like_cat_sf"/>
</dbReference>
<protein>
    <submittedName>
        <fullName evidence="5">Phage integrase</fullName>
    </submittedName>
</protein>
<feature type="domain" description="Tyr recombinase" evidence="4">
    <location>
        <begin position="157"/>
        <end position="337"/>
    </location>
</feature>
<dbReference type="Pfam" id="PF12167">
    <property type="entry name" value="Arm-DNA-bind_2"/>
    <property type="match status" value="1"/>
</dbReference>
<comment type="caution">
    <text evidence="5">The sequence shown here is derived from an EMBL/GenBank/DDBJ whole genome shotgun (WGS) entry which is preliminary data.</text>
</comment>
<dbReference type="STRING" id="929558.SMGD1_0287"/>
<dbReference type="SUPFAM" id="SSF56349">
    <property type="entry name" value="DNA breaking-rejoining enzymes"/>
    <property type="match status" value="1"/>
</dbReference>
<dbReference type="InterPro" id="IPR011010">
    <property type="entry name" value="DNA_brk_join_enz"/>
</dbReference>
<dbReference type="PANTHER" id="PTHR30349:SF64">
    <property type="entry name" value="PROPHAGE INTEGRASE INTD-RELATED"/>
    <property type="match status" value="1"/>
</dbReference>
<dbReference type="eggNOG" id="COG0582">
    <property type="taxonomic scope" value="Bacteria"/>
</dbReference>
<organism evidence="5 6">
    <name type="scientific">Sulfurimonas gotlandica (strain DSM 19862 / JCM 16533 / GD1)</name>
    <dbReference type="NCBI Taxonomy" id="929558"/>
    <lineage>
        <taxon>Bacteria</taxon>
        <taxon>Pseudomonadati</taxon>
        <taxon>Campylobacterota</taxon>
        <taxon>Epsilonproteobacteria</taxon>
        <taxon>Campylobacterales</taxon>
        <taxon>Sulfurimonadaceae</taxon>
        <taxon>Sulfurimonas</taxon>
    </lineage>
</organism>
<dbReference type="PATRIC" id="fig|929558.5.peg.286"/>
<dbReference type="Gene3D" id="1.10.443.10">
    <property type="entry name" value="Intergrase catalytic core"/>
    <property type="match status" value="1"/>
</dbReference>
<keyword evidence="3" id="KW-0233">DNA recombination</keyword>
<dbReference type="OrthoDB" id="5391994at2"/>
<accession>B6BL75</accession>
<dbReference type="Proteomes" id="UP000006431">
    <property type="component" value="Unassembled WGS sequence"/>
</dbReference>
<reference evidence="5 6" key="1">
    <citation type="journal article" date="2012" name="Proc. Natl. Acad. Sci. U.S.A.">
        <title>Genome and physiology of a model Epsilonproteobacterium responsible for sulfide detoxification in marine oxygen depletion zones.</title>
        <authorList>
            <person name="Grote J."/>
            <person name="Schott T."/>
            <person name="Bruckner C.G."/>
            <person name="Glockner F.O."/>
            <person name="Jost G."/>
            <person name="Teeling H."/>
            <person name="Labrenz M."/>
            <person name="Jurgens K."/>
        </authorList>
    </citation>
    <scope>NUCLEOTIDE SEQUENCE [LARGE SCALE GENOMIC DNA]</scope>
    <source>
        <strain evidence="5 6">GD1</strain>
    </source>
</reference>
<proteinExistence type="inferred from homology"/>
<dbReference type="InterPro" id="IPR010998">
    <property type="entry name" value="Integrase_recombinase_N"/>
</dbReference>
<dbReference type="Pfam" id="PF00589">
    <property type="entry name" value="Phage_integrase"/>
    <property type="match status" value="1"/>
</dbReference>
<evidence type="ECO:0000256" key="3">
    <source>
        <dbReference type="ARBA" id="ARBA00023172"/>
    </source>
</evidence>
<sequence length="360" mass="41825">MATIRSRNSVLYLDYYYESKRIQRSTGFKDTKANRKMLEKEIIPELMKKIYLGDLKKPDSKKFAHYHKKFLKLHESDKSFHNRIGVYNRVNEFFGNMFVSDIKVLTVKEYLSSLNLRNSSKKDYLGCVRGTLDIALDDEEIDRNVAFGIRFKREAKAPIQPFSIDEVTLMLEKSEGMFRNYIGISLNSGLRSGEVLGLMHSDILEDRICVRRSVSQGRVTSPKTLGSVRDIPMLEALRPYLESQKKLSESLYLFDFDKTFIKDASFFKRRWHQLVKDCNMEYRKLYTTRHTFITAMLNSGKFKIMEIAAIVGHTSPEMIVKNYAGFIKDNHLKIDTNVELFKNSCCNTVTVKKMSDLKNA</sequence>